<sequence>MSNKNDGGKRSARERMQEERAKQEAAARKKRQLTVILAALVVIAAAVVIGIVVQNGRSSSYDAAKDAPAGTVGNTRLLIPVGATNAPSTVTIYEDPRCPACEQFETGMKTTMNQLLAQGKIQIQYHIASFIDRHDGGTGSKNAANALACAQNVGLFHNYHDVLYANQPQETEDAWADKSILISLAKQVPGLDSPSFESCVNGNTFGSWVTAVQSDFDKSGYNSTPTVLLNGTSAYPTYNSQDISPANFTAWVDAANKGKPLASIPSASAEALASPTAHNNPPASGGASASHS</sequence>
<dbReference type="PANTHER" id="PTHR13887">
    <property type="entry name" value="GLUTATHIONE S-TRANSFERASE KAPPA"/>
    <property type="match status" value="1"/>
</dbReference>
<feature type="region of interest" description="Disordered" evidence="6">
    <location>
        <begin position="267"/>
        <end position="292"/>
    </location>
</feature>
<dbReference type="Pfam" id="PF13462">
    <property type="entry name" value="Thioredoxin_4"/>
    <property type="match status" value="1"/>
</dbReference>
<comment type="similarity">
    <text evidence="1">Belongs to the thioredoxin family. DsbA subfamily.</text>
</comment>
<dbReference type="Gene3D" id="3.40.30.10">
    <property type="entry name" value="Glutaredoxin"/>
    <property type="match status" value="1"/>
</dbReference>
<dbReference type="eggNOG" id="COG1651">
    <property type="taxonomic scope" value="Bacteria"/>
</dbReference>
<dbReference type="EMBL" id="FOAZ01000012">
    <property type="protein sequence ID" value="SEL72704.1"/>
    <property type="molecule type" value="Genomic_DNA"/>
</dbReference>
<dbReference type="InterPro" id="IPR012336">
    <property type="entry name" value="Thioredoxin-like_fold"/>
</dbReference>
<evidence type="ECO:0000256" key="5">
    <source>
        <dbReference type="ARBA" id="ARBA00023284"/>
    </source>
</evidence>
<feature type="domain" description="Thioredoxin-like fold" evidence="8">
    <location>
        <begin position="81"/>
        <end position="253"/>
    </location>
</feature>
<keyword evidence="3" id="KW-0560">Oxidoreductase</keyword>
<evidence type="ECO:0000256" key="3">
    <source>
        <dbReference type="ARBA" id="ARBA00023002"/>
    </source>
</evidence>
<evidence type="ECO:0000256" key="6">
    <source>
        <dbReference type="SAM" id="MobiDB-lite"/>
    </source>
</evidence>
<name>A0A1H7SLU9_STRJI</name>
<evidence type="ECO:0000259" key="8">
    <source>
        <dbReference type="Pfam" id="PF13462"/>
    </source>
</evidence>
<keyword evidence="4" id="KW-1015">Disulfide bond</keyword>
<dbReference type="AlphaFoldDB" id="A0A1H7SLU9"/>
<evidence type="ECO:0000313" key="9">
    <source>
        <dbReference type="EMBL" id="SEL72704.1"/>
    </source>
</evidence>
<evidence type="ECO:0000256" key="4">
    <source>
        <dbReference type="ARBA" id="ARBA00023157"/>
    </source>
</evidence>
<organism evidence="9 10">
    <name type="scientific">Streptacidiphilus jiangxiensis</name>
    <dbReference type="NCBI Taxonomy" id="235985"/>
    <lineage>
        <taxon>Bacteria</taxon>
        <taxon>Bacillati</taxon>
        <taxon>Actinomycetota</taxon>
        <taxon>Actinomycetes</taxon>
        <taxon>Kitasatosporales</taxon>
        <taxon>Streptomycetaceae</taxon>
        <taxon>Streptacidiphilus</taxon>
    </lineage>
</organism>
<dbReference type="RefSeq" id="WP_042453373.1">
    <property type="nucleotide sequence ID" value="NZ_BBPN01000028.1"/>
</dbReference>
<dbReference type="STRING" id="235985.SAMN05414137_11248"/>
<feature type="transmembrane region" description="Helical" evidence="7">
    <location>
        <begin position="33"/>
        <end position="53"/>
    </location>
</feature>
<evidence type="ECO:0000256" key="1">
    <source>
        <dbReference type="ARBA" id="ARBA00005791"/>
    </source>
</evidence>
<keyword evidence="7" id="KW-0812">Transmembrane</keyword>
<dbReference type="CDD" id="cd02972">
    <property type="entry name" value="DsbA_family"/>
    <property type="match status" value="1"/>
</dbReference>
<dbReference type="GO" id="GO:0016491">
    <property type="term" value="F:oxidoreductase activity"/>
    <property type="evidence" value="ECO:0007669"/>
    <property type="project" value="UniProtKB-KW"/>
</dbReference>
<keyword evidence="9" id="KW-0413">Isomerase</keyword>
<dbReference type="OrthoDB" id="4135024at2"/>
<keyword evidence="7" id="KW-0472">Membrane</keyword>
<keyword evidence="5" id="KW-0676">Redox-active center</keyword>
<dbReference type="Proteomes" id="UP000183015">
    <property type="component" value="Unassembled WGS sequence"/>
</dbReference>
<protein>
    <submittedName>
        <fullName evidence="9">Protein-disulfide isomerase</fullName>
    </submittedName>
</protein>
<accession>A0A1H7SLU9</accession>
<dbReference type="InterPro" id="IPR036249">
    <property type="entry name" value="Thioredoxin-like_sf"/>
</dbReference>
<evidence type="ECO:0000313" key="10">
    <source>
        <dbReference type="Proteomes" id="UP000183015"/>
    </source>
</evidence>
<keyword evidence="10" id="KW-1185">Reference proteome</keyword>
<evidence type="ECO:0000256" key="2">
    <source>
        <dbReference type="ARBA" id="ARBA00022729"/>
    </source>
</evidence>
<dbReference type="GO" id="GO:0016853">
    <property type="term" value="F:isomerase activity"/>
    <property type="evidence" value="ECO:0007669"/>
    <property type="project" value="UniProtKB-KW"/>
</dbReference>
<evidence type="ECO:0000256" key="7">
    <source>
        <dbReference type="SAM" id="Phobius"/>
    </source>
</evidence>
<keyword evidence="2" id="KW-0732">Signal</keyword>
<proteinExistence type="inferred from homology"/>
<reference evidence="10" key="1">
    <citation type="submission" date="2016-10" db="EMBL/GenBank/DDBJ databases">
        <authorList>
            <person name="Varghese N."/>
        </authorList>
    </citation>
    <scope>NUCLEOTIDE SEQUENCE [LARGE SCALE GENOMIC DNA]</scope>
    <source>
        <strain evidence="10">DSM 45096 / BCRC 16803 / CGMCC 4.1857 / CIP 109030 / JCM 12277 / KCTC 19219 / NBRC 100920 / 33214</strain>
    </source>
</reference>
<dbReference type="SUPFAM" id="SSF52833">
    <property type="entry name" value="Thioredoxin-like"/>
    <property type="match status" value="1"/>
</dbReference>
<dbReference type="PANTHER" id="PTHR13887:SF14">
    <property type="entry name" value="DISULFIDE BOND FORMATION PROTEIN D"/>
    <property type="match status" value="1"/>
</dbReference>
<keyword evidence="7" id="KW-1133">Transmembrane helix</keyword>
<feature type="region of interest" description="Disordered" evidence="6">
    <location>
        <begin position="1"/>
        <end position="23"/>
    </location>
</feature>
<feature type="compositionally biased region" description="Low complexity" evidence="6">
    <location>
        <begin position="279"/>
        <end position="292"/>
    </location>
</feature>
<gene>
    <name evidence="9" type="ORF">SAMN05414137_11248</name>
</gene>